<keyword evidence="1" id="KW-0472">Membrane</keyword>
<proteinExistence type="predicted"/>
<dbReference type="STRING" id="1391654.AKJ09_09761"/>
<sequence length="599" mass="65468">MRRAYLLELVVVAVLFTVLGFIWLHPASVELLRGNASSMLGDGSDSVTNPWQYQLVLDTFRHEPHKLLFGAIYSDQITTPDGSAVYIPWNERLIVLALAPFMRAELMPTAVVWTYLVTSGLAMYACGRLLGWTRLVAFALAVAWAISPYTRARAACHIALVGLYFAPLAVAGIRILAGAPPPFRWSARREVVVAAALFLLVAFAAHYYVILVVVFAPIFIAFYAALLPRRASRLRALGRLVLAGLPATLFLAWTALVPVAPSDARHLPAVTQPEKVREEQHLYLHVFGARLVDYVAGDVRYGDRDLIAARRGITRSVRDSVSGNYHERTNGIRWTVLGAAAVTIVLLSRSRLRRRLAPEARAIGFFALVLGSVALAVSLGPQGLRYYDEDLGPAILVQRVIPAFRVANRAGVFVHLAALLGAGVFLSFLLSTLRSRWAGRAVGLVVLGLVVVEYLPLHPVPTWSIPNARTELTPPSGECGAGVLVPYTTFAFQVDEYYGAMSELRGTSCKLIHPAYLSPEDDALRAKLSTRDFSDGDRALEENFARCTGASWARFGLDAPEAYKQAFCADMGWTFVTPDACRGAPANDLGVRSPRECLP</sequence>
<organism evidence="2 3">
    <name type="scientific">Labilithrix luteola</name>
    <dbReference type="NCBI Taxonomy" id="1391654"/>
    <lineage>
        <taxon>Bacteria</taxon>
        <taxon>Pseudomonadati</taxon>
        <taxon>Myxococcota</taxon>
        <taxon>Polyangia</taxon>
        <taxon>Polyangiales</taxon>
        <taxon>Labilitrichaceae</taxon>
        <taxon>Labilithrix</taxon>
    </lineage>
</organism>
<evidence type="ECO:0000256" key="1">
    <source>
        <dbReference type="SAM" id="Phobius"/>
    </source>
</evidence>
<accession>A0A0K1QBI8</accession>
<feature type="transmembrane region" description="Helical" evidence="1">
    <location>
        <begin position="360"/>
        <end position="379"/>
    </location>
</feature>
<keyword evidence="3" id="KW-1185">Reference proteome</keyword>
<keyword evidence="1" id="KW-0812">Transmembrane</keyword>
<name>A0A0K1QBI8_9BACT</name>
<feature type="transmembrane region" description="Helical" evidence="1">
    <location>
        <begin position="236"/>
        <end position="256"/>
    </location>
</feature>
<feature type="transmembrane region" description="Helical" evidence="1">
    <location>
        <begin position="412"/>
        <end position="430"/>
    </location>
</feature>
<dbReference type="EMBL" id="CP012333">
    <property type="protein sequence ID" value="AKV03098.1"/>
    <property type="molecule type" value="Genomic_DNA"/>
</dbReference>
<dbReference type="AlphaFoldDB" id="A0A0K1QBI8"/>
<feature type="transmembrane region" description="Helical" evidence="1">
    <location>
        <begin position="191"/>
        <end position="224"/>
    </location>
</feature>
<feature type="transmembrane region" description="Helical" evidence="1">
    <location>
        <begin position="158"/>
        <end position="179"/>
    </location>
</feature>
<evidence type="ECO:0000313" key="3">
    <source>
        <dbReference type="Proteomes" id="UP000064967"/>
    </source>
</evidence>
<reference evidence="2 3" key="1">
    <citation type="submission" date="2015-08" db="EMBL/GenBank/DDBJ databases">
        <authorList>
            <person name="Babu N.S."/>
            <person name="Beckwith C.J."/>
            <person name="Beseler K.G."/>
            <person name="Brison A."/>
            <person name="Carone J.V."/>
            <person name="Caskin T.P."/>
            <person name="Diamond M."/>
            <person name="Durham M.E."/>
            <person name="Foxe J.M."/>
            <person name="Go M."/>
            <person name="Henderson B.A."/>
            <person name="Jones I.B."/>
            <person name="McGettigan J.A."/>
            <person name="Micheletti S.J."/>
            <person name="Nasrallah M.E."/>
            <person name="Ortiz D."/>
            <person name="Piller C.R."/>
            <person name="Privatt S.R."/>
            <person name="Schneider S.L."/>
            <person name="Sharp S."/>
            <person name="Smith T.C."/>
            <person name="Stanton J.D."/>
            <person name="Ullery H.E."/>
            <person name="Wilson R.J."/>
            <person name="Serrano M.G."/>
            <person name="Buck G."/>
            <person name="Lee V."/>
            <person name="Wang Y."/>
            <person name="Carvalho R."/>
            <person name="Voegtly L."/>
            <person name="Shi R."/>
            <person name="Duckworth R."/>
            <person name="Johnson A."/>
            <person name="Loviza R."/>
            <person name="Walstead R."/>
            <person name="Shah Z."/>
            <person name="Kiflezghi M."/>
            <person name="Wade K."/>
            <person name="Ball S.L."/>
            <person name="Bradley K.W."/>
            <person name="Asai D.J."/>
            <person name="Bowman C.A."/>
            <person name="Russell D.A."/>
            <person name="Pope W.H."/>
            <person name="Jacobs-Sera D."/>
            <person name="Hendrix R.W."/>
            <person name="Hatfull G.F."/>
        </authorList>
    </citation>
    <scope>NUCLEOTIDE SEQUENCE [LARGE SCALE GENOMIC DNA]</scope>
    <source>
        <strain evidence="2 3">DSM 27648</strain>
    </source>
</reference>
<feature type="transmembrane region" description="Helical" evidence="1">
    <location>
        <begin position="331"/>
        <end position="348"/>
    </location>
</feature>
<dbReference type="Proteomes" id="UP000064967">
    <property type="component" value="Chromosome"/>
</dbReference>
<protein>
    <recommendedName>
        <fullName evidence="4">Glycosyltransferase RgtA/B/C/D-like domain-containing protein</fullName>
    </recommendedName>
</protein>
<dbReference type="OrthoDB" id="9828797at2"/>
<keyword evidence="1" id="KW-1133">Transmembrane helix</keyword>
<evidence type="ECO:0008006" key="4">
    <source>
        <dbReference type="Google" id="ProtNLM"/>
    </source>
</evidence>
<feature type="transmembrane region" description="Helical" evidence="1">
    <location>
        <begin position="6"/>
        <end position="24"/>
    </location>
</feature>
<dbReference type="RefSeq" id="WP_146653919.1">
    <property type="nucleotide sequence ID" value="NZ_CP012333.1"/>
</dbReference>
<evidence type="ECO:0000313" key="2">
    <source>
        <dbReference type="EMBL" id="AKV03098.1"/>
    </source>
</evidence>
<dbReference type="KEGG" id="llu:AKJ09_09761"/>
<gene>
    <name evidence="2" type="ORF">AKJ09_09761</name>
</gene>